<comment type="caution">
    <text evidence="1">The sequence shown here is derived from an EMBL/GenBank/DDBJ whole genome shotgun (WGS) entry which is preliminary data.</text>
</comment>
<organism evidence="1 2">
    <name type="scientific">Caerostris extrusa</name>
    <name type="common">Bark spider</name>
    <name type="synonym">Caerostris bankana</name>
    <dbReference type="NCBI Taxonomy" id="172846"/>
    <lineage>
        <taxon>Eukaryota</taxon>
        <taxon>Metazoa</taxon>
        <taxon>Ecdysozoa</taxon>
        <taxon>Arthropoda</taxon>
        <taxon>Chelicerata</taxon>
        <taxon>Arachnida</taxon>
        <taxon>Araneae</taxon>
        <taxon>Araneomorphae</taxon>
        <taxon>Entelegynae</taxon>
        <taxon>Araneoidea</taxon>
        <taxon>Araneidae</taxon>
        <taxon>Caerostris</taxon>
    </lineage>
</organism>
<evidence type="ECO:0000313" key="2">
    <source>
        <dbReference type="Proteomes" id="UP001054945"/>
    </source>
</evidence>
<gene>
    <name evidence="1" type="ORF">CEXT_280671</name>
</gene>
<dbReference type="EMBL" id="BPLR01019324">
    <property type="protein sequence ID" value="GIX66560.1"/>
    <property type="molecule type" value="Genomic_DNA"/>
</dbReference>
<proteinExistence type="predicted"/>
<name>A0AAV4M3Y4_CAEEX</name>
<evidence type="ECO:0000313" key="1">
    <source>
        <dbReference type="EMBL" id="GIX66560.1"/>
    </source>
</evidence>
<reference evidence="1 2" key="1">
    <citation type="submission" date="2021-06" db="EMBL/GenBank/DDBJ databases">
        <title>Caerostris extrusa draft genome.</title>
        <authorList>
            <person name="Kono N."/>
            <person name="Arakawa K."/>
        </authorList>
    </citation>
    <scope>NUCLEOTIDE SEQUENCE [LARGE SCALE GENOMIC DNA]</scope>
</reference>
<dbReference type="AlphaFoldDB" id="A0AAV4M3Y4"/>
<accession>A0AAV4M3Y4</accession>
<protein>
    <submittedName>
        <fullName evidence="1">Uncharacterized protein</fullName>
    </submittedName>
</protein>
<dbReference type="Proteomes" id="UP001054945">
    <property type="component" value="Unassembled WGS sequence"/>
</dbReference>
<keyword evidence="2" id="KW-1185">Reference proteome</keyword>
<sequence>MQDPQGKLLSVFLENTLESTKLQKLKRRVEIFRRALAIFLNVEHNNSEPIIQVQNPFSSLTPVRISRTHFGHAPFSLSLKSDPQLPELLRVAAK</sequence>